<protein>
    <submittedName>
        <fullName evidence="2">Uncharacterized protein</fullName>
    </submittedName>
</protein>
<evidence type="ECO:0000256" key="1">
    <source>
        <dbReference type="SAM" id="MobiDB-lite"/>
    </source>
</evidence>
<name>A0A6C0E4J4_9ZZZZ</name>
<accession>A0A6C0E4J4</accession>
<evidence type="ECO:0000313" key="2">
    <source>
        <dbReference type="EMBL" id="QHT23500.1"/>
    </source>
</evidence>
<feature type="compositionally biased region" description="Basic residues" evidence="1">
    <location>
        <begin position="284"/>
        <end position="317"/>
    </location>
</feature>
<dbReference type="AlphaFoldDB" id="A0A6C0E4J4"/>
<dbReference type="EMBL" id="MN739732">
    <property type="protein sequence ID" value="QHT23500.1"/>
    <property type="molecule type" value="Genomic_DNA"/>
</dbReference>
<sequence>MEEEPKVPSSNTKLLYFFINDYSLYNWYKNIFYENRIELPFTLDTDVRSTVNVWDPKIIIHPLLDRRLISDINISIDQGNLSSFNAIVYLTDSNKTPTNDDDADDLTTQWYGRLKPNVETFIRQKSKNDTALQKLSTNLNINENVTCNVTCRFFVIGKKSNHLKSYEELEIDFQEVTERYNNQFEIDKGKKKLVFIGEDFNSLDINRRILDSLMSLNDAETNNKIITLPKYNTNFISYVLNNYNLNNFDNYFIESNRIVDRYNDSDRENSSFVSPQWLRGGIRSMRKPTKKTKKTKKTRKPRKKSRKSRKHKKSRKH</sequence>
<reference evidence="2" key="1">
    <citation type="journal article" date="2020" name="Nature">
        <title>Giant virus diversity and host interactions through global metagenomics.</title>
        <authorList>
            <person name="Schulz F."/>
            <person name="Roux S."/>
            <person name="Paez-Espino D."/>
            <person name="Jungbluth S."/>
            <person name="Walsh D.A."/>
            <person name="Denef V.J."/>
            <person name="McMahon K.D."/>
            <person name="Konstantinidis K.T."/>
            <person name="Eloe-Fadrosh E.A."/>
            <person name="Kyrpides N.C."/>
            <person name="Woyke T."/>
        </authorList>
    </citation>
    <scope>NUCLEOTIDE SEQUENCE</scope>
    <source>
        <strain evidence="2">GVMAG-M-3300023179-116</strain>
    </source>
</reference>
<feature type="region of interest" description="Disordered" evidence="1">
    <location>
        <begin position="265"/>
        <end position="317"/>
    </location>
</feature>
<organism evidence="2">
    <name type="scientific">viral metagenome</name>
    <dbReference type="NCBI Taxonomy" id="1070528"/>
    <lineage>
        <taxon>unclassified sequences</taxon>
        <taxon>metagenomes</taxon>
        <taxon>organismal metagenomes</taxon>
    </lineage>
</organism>
<proteinExistence type="predicted"/>